<name>A0A2P5DK96_PARAD</name>
<reference evidence="2" key="1">
    <citation type="submission" date="2016-06" db="EMBL/GenBank/DDBJ databases">
        <title>Parallel loss of symbiosis genes in relatives of nitrogen-fixing non-legume Parasponia.</title>
        <authorList>
            <person name="Van Velzen R."/>
            <person name="Holmer R."/>
            <person name="Bu F."/>
            <person name="Rutten L."/>
            <person name="Van Zeijl A."/>
            <person name="Liu W."/>
            <person name="Santuari L."/>
            <person name="Cao Q."/>
            <person name="Sharma T."/>
            <person name="Shen D."/>
            <person name="Roswanjaya Y."/>
            <person name="Wardhani T."/>
            <person name="Kalhor M.S."/>
            <person name="Jansen J."/>
            <person name="Van den Hoogen J."/>
            <person name="Gungor B."/>
            <person name="Hartog M."/>
            <person name="Hontelez J."/>
            <person name="Verver J."/>
            <person name="Yang W.-C."/>
            <person name="Schijlen E."/>
            <person name="Repin R."/>
            <person name="Schilthuizen M."/>
            <person name="Schranz E."/>
            <person name="Heidstra R."/>
            <person name="Miyata K."/>
            <person name="Fedorova E."/>
            <person name="Kohlen W."/>
            <person name="Bisseling T."/>
            <person name="Smit S."/>
            <person name="Geurts R."/>
        </authorList>
    </citation>
    <scope>NUCLEOTIDE SEQUENCE [LARGE SCALE GENOMIC DNA]</scope>
    <source>
        <strain evidence="2">cv. WU1-14</strain>
    </source>
</reference>
<dbReference type="AlphaFoldDB" id="A0A2P5DK96"/>
<organism evidence="1 2">
    <name type="scientific">Parasponia andersonii</name>
    <name type="common">Sponia andersonii</name>
    <dbReference type="NCBI Taxonomy" id="3476"/>
    <lineage>
        <taxon>Eukaryota</taxon>
        <taxon>Viridiplantae</taxon>
        <taxon>Streptophyta</taxon>
        <taxon>Embryophyta</taxon>
        <taxon>Tracheophyta</taxon>
        <taxon>Spermatophyta</taxon>
        <taxon>Magnoliopsida</taxon>
        <taxon>eudicotyledons</taxon>
        <taxon>Gunneridae</taxon>
        <taxon>Pentapetalae</taxon>
        <taxon>rosids</taxon>
        <taxon>fabids</taxon>
        <taxon>Rosales</taxon>
        <taxon>Cannabaceae</taxon>
        <taxon>Parasponia</taxon>
    </lineage>
</organism>
<protein>
    <submittedName>
        <fullName evidence="1">Uncharacterized protein</fullName>
    </submittedName>
</protein>
<feature type="non-terminal residue" evidence="1">
    <location>
        <position position="62"/>
    </location>
</feature>
<comment type="caution">
    <text evidence="1">The sequence shown here is derived from an EMBL/GenBank/DDBJ whole genome shotgun (WGS) entry which is preliminary data.</text>
</comment>
<evidence type="ECO:0000313" key="2">
    <source>
        <dbReference type="Proteomes" id="UP000237105"/>
    </source>
</evidence>
<dbReference type="Proteomes" id="UP000237105">
    <property type="component" value="Unassembled WGS sequence"/>
</dbReference>
<keyword evidence="2" id="KW-1185">Reference proteome</keyword>
<dbReference type="EMBL" id="JXTB01000032">
    <property type="protein sequence ID" value="PON73696.1"/>
    <property type="molecule type" value="Genomic_DNA"/>
</dbReference>
<sequence>MLKGQEERFKAEIAKIQAGQQSNIGGFNTTPSRLEVQREEVQPQEIYVNPMVAVGTYSRFKK</sequence>
<proteinExistence type="predicted"/>
<gene>
    <name evidence="1" type="ORF">PanWU01x14_055840</name>
</gene>
<accession>A0A2P5DK96</accession>
<evidence type="ECO:0000313" key="1">
    <source>
        <dbReference type="EMBL" id="PON73696.1"/>
    </source>
</evidence>